<protein>
    <recommendedName>
        <fullName evidence="3">F-box domain-containing protein</fullName>
    </recommendedName>
</protein>
<comment type="caution">
    <text evidence="1">The sequence shown here is derived from an EMBL/GenBank/DDBJ whole genome shotgun (WGS) entry which is preliminary data.</text>
</comment>
<reference evidence="1 2" key="1">
    <citation type="submission" date="2018-08" db="EMBL/GenBank/DDBJ databases">
        <title>Genome and evolution of the arbuscular mycorrhizal fungus Diversispora epigaea (formerly Glomus versiforme) and its bacterial endosymbionts.</title>
        <authorList>
            <person name="Sun X."/>
            <person name="Fei Z."/>
            <person name="Harrison M."/>
        </authorList>
    </citation>
    <scope>NUCLEOTIDE SEQUENCE [LARGE SCALE GENOMIC DNA]</scope>
    <source>
        <strain evidence="1 2">IT104</strain>
    </source>
</reference>
<dbReference type="InterPro" id="IPR032675">
    <property type="entry name" value="LRR_dom_sf"/>
</dbReference>
<dbReference type="SUPFAM" id="SSF52047">
    <property type="entry name" value="RNI-like"/>
    <property type="match status" value="1"/>
</dbReference>
<name>A0A397JCG4_9GLOM</name>
<dbReference type="Gene3D" id="3.80.10.10">
    <property type="entry name" value="Ribonuclease Inhibitor"/>
    <property type="match status" value="1"/>
</dbReference>
<keyword evidence="2" id="KW-1185">Reference proteome</keyword>
<evidence type="ECO:0008006" key="3">
    <source>
        <dbReference type="Google" id="ProtNLM"/>
    </source>
</evidence>
<dbReference type="AlphaFoldDB" id="A0A397JCG4"/>
<proteinExistence type="predicted"/>
<accession>A0A397JCG4</accession>
<dbReference type="EMBL" id="PQFF01000077">
    <property type="protein sequence ID" value="RHZ84468.1"/>
    <property type="molecule type" value="Genomic_DNA"/>
</dbReference>
<dbReference type="Proteomes" id="UP000266861">
    <property type="component" value="Unassembled WGS sequence"/>
</dbReference>
<evidence type="ECO:0000313" key="2">
    <source>
        <dbReference type="Proteomes" id="UP000266861"/>
    </source>
</evidence>
<dbReference type="SUPFAM" id="SSF81383">
    <property type="entry name" value="F-box domain"/>
    <property type="match status" value="1"/>
</dbReference>
<dbReference type="OrthoDB" id="2351154at2759"/>
<evidence type="ECO:0000313" key="1">
    <source>
        <dbReference type="EMBL" id="RHZ84468.1"/>
    </source>
</evidence>
<gene>
    <name evidence="1" type="ORF">Glove_81g53</name>
</gene>
<organism evidence="1 2">
    <name type="scientific">Diversispora epigaea</name>
    <dbReference type="NCBI Taxonomy" id="1348612"/>
    <lineage>
        <taxon>Eukaryota</taxon>
        <taxon>Fungi</taxon>
        <taxon>Fungi incertae sedis</taxon>
        <taxon>Mucoromycota</taxon>
        <taxon>Glomeromycotina</taxon>
        <taxon>Glomeromycetes</taxon>
        <taxon>Diversisporales</taxon>
        <taxon>Diversisporaceae</taxon>
        <taxon>Diversispora</taxon>
    </lineage>
</organism>
<dbReference type="InterPro" id="IPR036047">
    <property type="entry name" value="F-box-like_dom_sf"/>
</dbReference>
<sequence>MSNLKIPELPLDCILEILNFLKDDKNSLVSCVLSNRTWCQLTIPILWYKPFEHLLYREKGAKLIQTYVSLLADSEKQQLTNAGIKIPITARPLFNYAQFLREFDIDHFQMAVQDWHWMLIKENPSAVILTPFRTRLVGNLIFSHCSGLYYLKINTANSKLIDVTSWADAQLALTSLQKIEVHFDTGLEELCEDTISSSFDFLSSSTKSIKQILIGISIDTTVNEVLPTAGFALSKMIEAQNHIESFETNEFWGPQPALMIYQSLRSQTFSLTFLRIKHMSSIDLLLPVLIACINLETLSLDVIEDPKNINFKNFKIPSTPLKLKNIHCWGNYETYGTLEVIKILLKMTNHNLKTLKVKVVTQSFINTIIKYCPNIINLSLVVTNNELPNLVILLSSLNYLTHFSLGNFIYHDTTTIIPNTRFLVSQFNQKIAKSLPSTLEYLAIDFCITLEDWKLFLSDSKSKLRELVLYQSELIQDSYLDIIVNYAQVFGWLKVLKYQQPHPWYSPGFSVKALKNAKKFIPVIEKAQPFEEPVYENNL</sequence>